<proteinExistence type="predicted"/>
<accession>A0ABU2CB36</accession>
<name>A0ABU2CB36_9BURK</name>
<dbReference type="EMBL" id="JAVDXT010000003">
    <property type="protein sequence ID" value="MDR7378549.1"/>
    <property type="molecule type" value="Genomic_DNA"/>
</dbReference>
<organism evidence="1 2">
    <name type="scientific">Rhodoferax ferrireducens</name>
    <dbReference type="NCBI Taxonomy" id="192843"/>
    <lineage>
        <taxon>Bacteria</taxon>
        <taxon>Pseudomonadati</taxon>
        <taxon>Pseudomonadota</taxon>
        <taxon>Betaproteobacteria</taxon>
        <taxon>Burkholderiales</taxon>
        <taxon>Comamonadaceae</taxon>
        <taxon>Rhodoferax</taxon>
    </lineage>
</organism>
<dbReference type="Proteomes" id="UP001180487">
    <property type="component" value="Unassembled WGS sequence"/>
</dbReference>
<reference evidence="1 2" key="1">
    <citation type="submission" date="2023-07" db="EMBL/GenBank/DDBJ databases">
        <title>Sorghum-associated microbial communities from plants grown in Nebraska, USA.</title>
        <authorList>
            <person name="Schachtman D."/>
        </authorList>
    </citation>
    <scope>NUCLEOTIDE SEQUENCE [LARGE SCALE GENOMIC DNA]</scope>
    <source>
        <strain evidence="1 2">BE313</strain>
    </source>
</reference>
<keyword evidence="2" id="KW-1185">Reference proteome</keyword>
<gene>
    <name evidence="1" type="ORF">J2X19_003243</name>
</gene>
<evidence type="ECO:0000313" key="2">
    <source>
        <dbReference type="Proteomes" id="UP001180487"/>
    </source>
</evidence>
<evidence type="ECO:0000313" key="1">
    <source>
        <dbReference type="EMBL" id="MDR7378549.1"/>
    </source>
</evidence>
<sequence length="35" mass="3900">MHTFDKLIAAIHPHQWMVGLRSSIGVAADAQDINR</sequence>
<comment type="caution">
    <text evidence="1">The sequence shown here is derived from an EMBL/GenBank/DDBJ whole genome shotgun (WGS) entry which is preliminary data.</text>
</comment>
<protein>
    <submittedName>
        <fullName evidence="1">Uncharacterized protein</fullName>
    </submittedName>
</protein>